<dbReference type="InterPro" id="IPR050486">
    <property type="entry name" value="Mannose-1P_guanyltransferase"/>
</dbReference>
<dbReference type="GO" id="GO:0016787">
    <property type="term" value="F:hydrolase activity"/>
    <property type="evidence" value="ECO:0007669"/>
    <property type="project" value="UniProtKB-KW"/>
</dbReference>
<sequence>MKKEFLDNISMGMFLMSQQQHLTVKNLQQTEAIILAGGLGTRLRSAVPDLPKCMAPVAGRPFLYYVINHLRMQGISRLIFSLGYMHEAILNWLQAEYPTLDYECVIEDEPLGTGGAIQFALQKTKTENIFIVNGDTLFRFDAAKMLQQHLTSNAACTLALKPMLHFDRYGVVALAGDNTITHFKEKQYYAQGLINAGVYLINKESFLQKLFPTKFSFEKDYLERFITDKKFSGVEQDAYFIDIGIPEDYNRAQQEFARPLLNLSDIHDDWTLFLDRDGVINEDKPGDYITTPDEFVFTKGAPALFKKLSDKFKRIIVVTNQRGVGRGIIQHEDLITMNEKMLQSVKQVGGNIERIYYCTDIDDLAFYRKPNPGMAFQAIRDFPDIQPEKCIIVGNSLSDMKFGRYAGMYTVFVTTTNKNVTLPHSDIDLLFESLKAFVDQI</sequence>
<name>A0ABU7RGD8_9BACT</name>
<keyword evidence="2" id="KW-0963">Cytoplasm</keyword>
<evidence type="ECO:0000256" key="4">
    <source>
        <dbReference type="ARBA" id="ARBA00022801"/>
    </source>
</evidence>
<dbReference type="Proteomes" id="UP001357452">
    <property type="component" value="Unassembled WGS sequence"/>
</dbReference>
<dbReference type="RefSeq" id="WP_330974483.1">
    <property type="nucleotide sequence ID" value="NZ_JAZGLY010000003.1"/>
</dbReference>
<dbReference type="SUPFAM" id="SSF56784">
    <property type="entry name" value="HAD-like"/>
    <property type="match status" value="1"/>
</dbReference>
<dbReference type="Gene3D" id="3.90.550.10">
    <property type="entry name" value="Spore Coat Polysaccharide Biosynthesis Protein SpsA, Chain A"/>
    <property type="match status" value="1"/>
</dbReference>
<dbReference type="NCBIfam" id="TIGR01656">
    <property type="entry name" value="Histidinol-ppas"/>
    <property type="match status" value="1"/>
</dbReference>
<dbReference type="InterPro" id="IPR029044">
    <property type="entry name" value="Nucleotide-diphossugar_trans"/>
</dbReference>
<dbReference type="CDD" id="cd06915">
    <property type="entry name" value="NTP_transferase_WcbM_like"/>
    <property type="match status" value="1"/>
</dbReference>
<dbReference type="Pfam" id="PF00483">
    <property type="entry name" value="NTP_transferase"/>
    <property type="match status" value="1"/>
</dbReference>
<keyword evidence="3" id="KW-0479">Metal-binding</keyword>
<evidence type="ECO:0000313" key="6">
    <source>
        <dbReference type="EMBL" id="MEE6187074.1"/>
    </source>
</evidence>
<reference evidence="6 7" key="1">
    <citation type="submission" date="2024-01" db="EMBL/GenBank/DDBJ databases">
        <title>Niabella digestum sp. nov., isolated from waste digestion system.</title>
        <authorList>
            <person name="Zhang L."/>
        </authorList>
    </citation>
    <scope>NUCLEOTIDE SEQUENCE [LARGE SCALE GENOMIC DNA]</scope>
    <source>
        <strain evidence="6 7">A18</strain>
    </source>
</reference>
<dbReference type="Pfam" id="PF08645">
    <property type="entry name" value="PNK3P"/>
    <property type="match status" value="1"/>
</dbReference>
<dbReference type="PANTHER" id="PTHR22572">
    <property type="entry name" value="SUGAR-1-PHOSPHATE GUANYL TRANSFERASE"/>
    <property type="match status" value="1"/>
</dbReference>
<keyword evidence="7" id="KW-1185">Reference proteome</keyword>
<organism evidence="6 7">
    <name type="scientific">Niabella digestorum</name>
    <dbReference type="NCBI Taxonomy" id="3117701"/>
    <lineage>
        <taxon>Bacteria</taxon>
        <taxon>Pseudomonadati</taxon>
        <taxon>Bacteroidota</taxon>
        <taxon>Chitinophagia</taxon>
        <taxon>Chitinophagales</taxon>
        <taxon>Chitinophagaceae</taxon>
        <taxon>Niabella</taxon>
    </lineage>
</organism>
<dbReference type="InterPro" id="IPR006543">
    <property type="entry name" value="Histidinol-phos"/>
</dbReference>
<gene>
    <name evidence="6" type="ORF">V2H41_07300</name>
</gene>
<feature type="domain" description="Nucleotidyl transferase" evidence="5">
    <location>
        <begin position="32"/>
        <end position="255"/>
    </location>
</feature>
<dbReference type="InterPro" id="IPR006549">
    <property type="entry name" value="HAD-SF_hydro_IIIA"/>
</dbReference>
<dbReference type="Gene3D" id="3.40.50.1000">
    <property type="entry name" value="HAD superfamily/HAD-like"/>
    <property type="match status" value="1"/>
</dbReference>
<dbReference type="InterPro" id="IPR013954">
    <property type="entry name" value="PNK3P"/>
</dbReference>
<keyword evidence="4 6" id="KW-0378">Hydrolase</keyword>
<dbReference type="InterPro" id="IPR023214">
    <property type="entry name" value="HAD_sf"/>
</dbReference>
<protein>
    <submittedName>
        <fullName evidence="6">HAD-IIIA family hydrolase</fullName>
    </submittedName>
</protein>
<comment type="caution">
    <text evidence="6">The sequence shown here is derived from an EMBL/GenBank/DDBJ whole genome shotgun (WGS) entry which is preliminary data.</text>
</comment>
<evidence type="ECO:0000256" key="3">
    <source>
        <dbReference type="ARBA" id="ARBA00022723"/>
    </source>
</evidence>
<evidence type="ECO:0000256" key="1">
    <source>
        <dbReference type="ARBA" id="ARBA00001946"/>
    </source>
</evidence>
<accession>A0ABU7RGD8</accession>
<proteinExistence type="predicted"/>
<dbReference type="EMBL" id="JAZGLY010000003">
    <property type="protein sequence ID" value="MEE6187074.1"/>
    <property type="molecule type" value="Genomic_DNA"/>
</dbReference>
<dbReference type="InterPro" id="IPR036412">
    <property type="entry name" value="HAD-like_sf"/>
</dbReference>
<dbReference type="SUPFAM" id="SSF53448">
    <property type="entry name" value="Nucleotide-diphospho-sugar transferases"/>
    <property type="match status" value="1"/>
</dbReference>
<dbReference type="InterPro" id="IPR005835">
    <property type="entry name" value="NTP_transferase_dom"/>
</dbReference>
<comment type="cofactor">
    <cofactor evidence="1">
        <name>Mg(2+)</name>
        <dbReference type="ChEBI" id="CHEBI:18420"/>
    </cofactor>
</comment>
<evidence type="ECO:0000259" key="5">
    <source>
        <dbReference type="Pfam" id="PF00483"/>
    </source>
</evidence>
<dbReference type="NCBIfam" id="TIGR01662">
    <property type="entry name" value="HAD-SF-IIIA"/>
    <property type="match status" value="1"/>
</dbReference>
<evidence type="ECO:0000256" key="2">
    <source>
        <dbReference type="ARBA" id="ARBA00022490"/>
    </source>
</evidence>
<evidence type="ECO:0000313" key="7">
    <source>
        <dbReference type="Proteomes" id="UP001357452"/>
    </source>
</evidence>